<dbReference type="Pfam" id="PF01368">
    <property type="entry name" value="DHH"/>
    <property type="match status" value="1"/>
</dbReference>
<evidence type="ECO:0000259" key="9">
    <source>
        <dbReference type="Pfam" id="PF10141"/>
    </source>
</evidence>
<feature type="domain" description="DHHA1" evidence="8">
    <location>
        <begin position="347"/>
        <end position="439"/>
    </location>
</feature>
<feature type="coiled-coil region" evidence="6">
    <location>
        <begin position="300"/>
        <end position="334"/>
    </location>
</feature>
<dbReference type="RefSeq" id="WP_003338340.1">
    <property type="nucleotide sequence ID" value="NZ_CP007806.1"/>
</dbReference>
<keyword evidence="12" id="KW-1185">Reference proteome</keyword>
<dbReference type="PANTHER" id="PTHR30255:SF2">
    <property type="entry name" value="SINGLE-STRANDED-DNA-SPECIFIC EXONUCLEASE RECJ"/>
    <property type="match status" value="1"/>
</dbReference>
<evidence type="ECO:0000256" key="6">
    <source>
        <dbReference type="SAM" id="Coils"/>
    </source>
</evidence>
<dbReference type="InterPro" id="IPR003156">
    <property type="entry name" value="DHHA1_dom"/>
</dbReference>
<dbReference type="NCBIfam" id="TIGR00644">
    <property type="entry name" value="recJ"/>
    <property type="match status" value="1"/>
</dbReference>
<evidence type="ECO:0000256" key="1">
    <source>
        <dbReference type="ARBA" id="ARBA00005915"/>
    </source>
</evidence>
<dbReference type="InterPro" id="IPR051673">
    <property type="entry name" value="SSDNA_exonuclease_RecJ"/>
</dbReference>
<dbReference type="Pfam" id="PF02272">
    <property type="entry name" value="DHHA1"/>
    <property type="match status" value="1"/>
</dbReference>
<dbReference type="GO" id="GO:0006310">
    <property type="term" value="P:DNA recombination"/>
    <property type="evidence" value="ECO:0007669"/>
    <property type="project" value="InterPro"/>
</dbReference>
<dbReference type="InterPro" id="IPR018779">
    <property type="entry name" value="RecJ_C"/>
</dbReference>
<feature type="domain" description="Single-stranded-DNA-specific exonuclease RecJ C-terminal" evidence="9">
    <location>
        <begin position="568"/>
        <end position="779"/>
    </location>
</feature>
<dbReference type="eggNOG" id="COG0608">
    <property type="taxonomic scope" value="Bacteria"/>
</dbReference>
<dbReference type="Pfam" id="PF10141">
    <property type="entry name" value="ssDNA-exonuc_C"/>
    <property type="match status" value="1"/>
</dbReference>
<gene>
    <name evidence="11" type="primary">recJ</name>
    <name evidence="11" type="ORF">BRLA_c012900</name>
</gene>
<evidence type="ECO:0000259" key="10">
    <source>
        <dbReference type="Pfam" id="PF17768"/>
    </source>
</evidence>
<dbReference type="GO" id="GO:0008409">
    <property type="term" value="F:5'-3' exonuclease activity"/>
    <property type="evidence" value="ECO:0007669"/>
    <property type="project" value="InterPro"/>
</dbReference>
<dbReference type="InterPro" id="IPR041122">
    <property type="entry name" value="RecJ_OB"/>
</dbReference>
<evidence type="ECO:0000259" key="7">
    <source>
        <dbReference type="Pfam" id="PF01368"/>
    </source>
</evidence>
<reference evidence="11 12" key="1">
    <citation type="journal article" date="2011" name="J. Bacteriol.">
        <title>Genome sequence of Brevibacillus laterosporus LMG 15441, a pathogen of invertebrates.</title>
        <authorList>
            <person name="Djukic M."/>
            <person name="Poehlein A."/>
            <person name="Thurmer A."/>
            <person name="Daniel R."/>
        </authorList>
    </citation>
    <scope>NUCLEOTIDE SEQUENCE [LARGE SCALE GENOMIC DNA]</scope>
    <source>
        <strain evidence="11 12">LMG 15441</strain>
    </source>
</reference>
<dbReference type="PANTHER" id="PTHR30255">
    <property type="entry name" value="SINGLE-STRANDED-DNA-SPECIFIC EXONUCLEASE RECJ"/>
    <property type="match status" value="1"/>
</dbReference>
<dbReference type="SUPFAM" id="SSF64182">
    <property type="entry name" value="DHH phosphoesterases"/>
    <property type="match status" value="1"/>
</dbReference>
<evidence type="ECO:0000256" key="5">
    <source>
        <dbReference type="ARBA" id="ARBA00022839"/>
    </source>
</evidence>
<evidence type="ECO:0000313" key="12">
    <source>
        <dbReference type="Proteomes" id="UP000005850"/>
    </source>
</evidence>
<proteinExistence type="inferred from homology"/>
<dbReference type="EMBL" id="CP007806">
    <property type="protein sequence ID" value="AIG25630.1"/>
    <property type="molecule type" value="Genomic_DNA"/>
</dbReference>
<dbReference type="AlphaFoldDB" id="A0A075R7S3"/>
<keyword evidence="4 11" id="KW-0378">Hydrolase</keyword>
<accession>A0A075R7S3</accession>
<dbReference type="InterPro" id="IPR038763">
    <property type="entry name" value="DHH_sf"/>
</dbReference>
<protein>
    <recommendedName>
        <fullName evidence="2">Single-stranded-DNA-specific exonuclease RecJ</fullName>
    </recommendedName>
</protein>
<evidence type="ECO:0000256" key="4">
    <source>
        <dbReference type="ARBA" id="ARBA00022801"/>
    </source>
</evidence>
<evidence type="ECO:0000256" key="3">
    <source>
        <dbReference type="ARBA" id="ARBA00022722"/>
    </source>
</evidence>
<evidence type="ECO:0000259" key="8">
    <source>
        <dbReference type="Pfam" id="PF02272"/>
    </source>
</evidence>
<dbReference type="GO" id="GO:0003676">
    <property type="term" value="F:nucleic acid binding"/>
    <property type="evidence" value="ECO:0007669"/>
    <property type="project" value="InterPro"/>
</dbReference>
<dbReference type="Gene3D" id="3.90.1640.30">
    <property type="match status" value="1"/>
</dbReference>
<feature type="domain" description="DDH" evidence="7">
    <location>
        <begin position="83"/>
        <end position="226"/>
    </location>
</feature>
<dbReference type="HOGENOM" id="CLU_009736_2_0_9"/>
<sequence>MLQAKSRWQLTPYDEAISAEIVQACGISPLLARLLVQRGMDTSQKARDFLHVSPEQLHDPFLLDGMDKSVHRIQQAIERHEPICIYGDYDADGVSSTALMVHLLRKLGATFDYYIPNRFKEGYGLNQTALSYIYDSGFRLVVTVDTGISAVEQVAHGNQLGLDIIVTDHHEPPELLPDAFAVMNPKKPGCSYPFDMLAGVGVAFKLAQALLKEPPMDFIDLAAIGTIADLVPLVDENRVLASLGLQRLNRTHNVGIQALLDVCGLQEKEITAGHVGFAIGPRINAGGRLETAEAAVKLLVSEDVQEAKEQAEVLDELNRERQELVQAMAEEAIEMVEQLYPADQSGVIVVAKEGWNVGVVGIVASRLVEKFYRPAIVLGIDPEKGAAKGSARSIAGFDMYEALTACKELLPHYGGHTMAAGMTLPIENVDPLRKALHRISQEWLQPEDFIPKTRVDLEVAFDEMNLDLAIELEALAPFGMGNPTPMLVCEKVGHQGMRKIGKDETHLKCVLSHEKSQLDAIGFGFAPIMEQVAPTSKLSVLGELQINEWNGLRKPQFLLRDVAVKHKQIFDWRGTRDKEKKWLDKIVAEELITITFQAANHHRLHSLLASQQLTQRSLLYVTNAGEMQGDWKEECRSIILYDLPSSKKALGQAMTALHEMDSIYCLFGEADEAFELLHVPSREDFKALYQIFRQYGKINKAHLDALAKKLKLKRSIVERMLTIFIELRFIEDSEQAYLLHPEPAKAPLDTSSRYVDWREEAELHAELLLSNHDGLGKYLDILHQS</sequence>
<keyword evidence="3" id="KW-0540">Nuclease</keyword>
<dbReference type="InterPro" id="IPR004610">
    <property type="entry name" value="RecJ"/>
</dbReference>
<evidence type="ECO:0000313" key="11">
    <source>
        <dbReference type="EMBL" id="AIG25630.1"/>
    </source>
</evidence>
<dbReference type="STRING" id="1042163.BRLA_c012900"/>
<dbReference type="InterPro" id="IPR001667">
    <property type="entry name" value="DDH_dom"/>
</dbReference>
<keyword evidence="5 11" id="KW-0269">Exonuclease</keyword>
<feature type="domain" description="RecJ OB" evidence="10">
    <location>
        <begin position="455"/>
        <end position="561"/>
    </location>
</feature>
<evidence type="ECO:0000256" key="2">
    <source>
        <dbReference type="ARBA" id="ARBA00019841"/>
    </source>
</evidence>
<comment type="similarity">
    <text evidence="1">Belongs to the RecJ family.</text>
</comment>
<keyword evidence="6" id="KW-0175">Coiled coil</keyword>
<dbReference type="Proteomes" id="UP000005850">
    <property type="component" value="Chromosome"/>
</dbReference>
<dbReference type="KEGG" id="blr:BRLA_c012900"/>
<name>A0A075R7S3_BRELA</name>
<dbReference type="Pfam" id="PF17768">
    <property type="entry name" value="RecJ_OB"/>
    <property type="match status" value="1"/>
</dbReference>
<dbReference type="GO" id="GO:0006281">
    <property type="term" value="P:DNA repair"/>
    <property type="evidence" value="ECO:0007669"/>
    <property type="project" value="InterPro"/>
</dbReference>
<dbReference type="Gene3D" id="3.10.310.30">
    <property type="match status" value="1"/>
</dbReference>
<organism evidence="11 12">
    <name type="scientific">Brevibacillus laterosporus LMG 15441</name>
    <dbReference type="NCBI Taxonomy" id="1042163"/>
    <lineage>
        <taxon>Bacteria</taxon>
        <taxon>Bacillati</taxon>
        <taxon>Bacillota</taxon>
        <taxon>Bacilli</taxon>
        <taxon>Bacillales</taxon>
        <taxon>Paenibacillaceae</taxon>
        <taxon>Brevibacillus</taxon>
    </lineage>
</organism>